<name>A0A834GP70_RHOSS</name>
<gene>
    <name evidence="1" type="ORF">RHSIM_Rhsim07G0160500</name>
</gene>
<reference evidence="1" key="1">
    <citation type="submission" date="2019-11" db="EMBL/GenBank/DDBJ databases">
        <authorList>
            <person name="Liu Y."/>
            <person name="Hou J."/>
            <person name="Li T.-Q."/>
            <person name="Guan C.-H."/>
            <person name="Wu X."/>
            <person name="Wu H.-Z."/>
            <person name="Ling F."/>
            <person name="Zhang R."/>
            <person name="Shi X.-G."/>
            <person name="Ren J.-P."/>
            <person name="Chen E.-F."/>
            <person name="Sun J.-M."/>
        </authorList>
    </citation>
    <scope>NUCLEOTIDE SEQUENCE</scope>
    <source>
        <strain evidence="1">Adult_tree_wgs_1</strain>
        <tissue evidence="1">Leaves</tissue>
    </source>
</reference>
<keyword evidence="2" id="KW-1185">Reference proteome</keyword>
<dbReference type="EMBL" id="WJXA01000007">
    <property type="protein sequence ID" value="KAF7139304.1"/>
    <property type="molecule type" value="Genomic_DNA"/>
</dbReference>
<evidence type="ECO:0000313" key="1">
    <source>
        <dbReference type="EMBL" id="KAF7139304.1"/>
    </source>
</evidence>
<sequence>MEEILVEGDVGDFLEDVLEKESDKIFLDNNPSSFQPEIDCESPPKFDEYVGEEFEDCDGNIDEDVHVADGKYNFLGENDYEINPLPIVVNGMHIPISIIKSSQDHGEENCAINYTPMGISTAPKEVTPIFVNSSCILLDSDIPSIIGCTNSTLTIEFYFHDSKAVEGGEICWGNEFVDNFWEYIEAVVKKNI</sequence>
<comment type="caution">
    <text evidence="1">The sequence shown here is derived from an EMBL/GenBank/DDBJ whole genome shotgun (WGS) entry which is preliminary data.</text>
</comment>
<accession>A0A834GP70</accession>
<dbReference type="OrthoDB" id="10373518at2759"/>
<protein>
    <submittedName>
        <fullName evidence="1">Uncharacterized protein</fullName>
    </submittedName>
</protein>
<proteinExistence type="predicted"/>
<dbReference type="Proteomes" id="UP000626092">
    <property type="component" value="Unassembled WGS sequence"/>
</dbReference>
<dbReference type="AlphaFoldDB" id="A0A834GP70"/>
<organism evidence="1 2">
    <name type="scientific">Rhododendron simsii</name>
    <name type="common">Sims's rhododendron</name>
    <dbReference type="NCBI Taxonomy" id="118357"/>
    <lineage>
        <taxon>Eukaryota</taxon>
        <taxon>Viridiplantae</taxon>
        <taxon>Streptophyta</taxon>
        <taxon>Embryophyta</taxon>
        <taxon>Tracheophyta</taxon>
        <taxon>Spermatophyta</taxon>
        <taxon>Magnoliopsida</taxon>
        <taxon>eudicotyledons</taxon>
        <taxon>Gunneridae</taxon>
        <taxon>Pentapetalae</taxon>
        <taxon>asterids</taxon>
        <taxon>Ericales</taxon>
        <taxon>Ericaceae</taxon>
        <taxon>Ericoideae</taxon>
        <taxon>Rhodoreae</taxon>
        <taxon>Rhododendron</taxon>
    </lineage>
</organism>
<evidence type="ECO:0000313" key="2">
    <source>
        <dbReference type="Proteomes" id="UP000626092"/>
    </source>
</evidence>